<dbReference type="EMBL" id="JASMQC010000004">
    <property type="protein sequence ID" value="KAK1946007.1"/>
    <property type="molecule type" value="Genomic_DNA"/>
</dbReference>
<dbReference type="Proteomes" id="UP001259832">
    <property type="component" value="Unassembled WGS sequence"/>
</dbReference>
<protein>
    <submittedName>
        <fullName evidence="2">Uncharacterized protein</fullName>
    </submittedName>
</protein>
<reference evidence="2" key="1">
    <citation type="submission" date="2023-08" db="EMBL/GenBank/DDBJ databases">
        <title>Reference Genome Resource for the Citrus Pathogen Phytophthora citrophthora.</title>
        <authorList>
            <person name="Moller H."/>
            <person name="Coetzee B."/>
            <person name="Rose L.J."/>
            <person name="Van Niekerk J.M."/>
        </authorList>
    </citation>
    <scope>NUCLEOTIDE SEQUENCE</scope>
    <source>
        <strain evidence="2">STE-U-9442</strain>
    </source>
</reference>
<feature type="region of interest" description="Disordered" evidence="1">
    <location>
        <begin position="42"/>
        <end position="105"/>
    </location>
</feature>
<evidence type="ECO:0000313" key="2">
    <source>
        <dbReference type="EMBL" id="KAK1946007.1"/>
    </source>
</evidence>
<comment type="caution">
    <text evidence="2">The sequence shown here is derived from an EMBL/GenBank/DDBJ whole genome shotgun (WGS) entry which is preliminary data.</text>
</comment>
<feature type="compositionally biased region" description="Basic and acidic residues" evidence="1">
    <location>
        <begin position="60"/>
        <end position="76"/>
    </location>
</feature>
<organism evidence="2 3">
    <name type="scientific">Phytophthora citrophthora</name>
    <dbReference type="NCBI Taxonomy" id="4793"/>
    <lineage>
        <taxon>Eukaryota</taxon>
        <taxon>Sar</taxon>
        <taxon>Stramenopiles</taxon>
        <taxon>Oomycota</taxon>
        <taxon>Peronosporomycetes</taxon>
        <taxon>Peronosporales</taxon>
        <taxon>Peronosporaceae</taxon>
        <taxon>Phytophthora</taxon>
    </lineage>
</organism>
<keyword evidence="3" id="KW-1185">Reference proteome</keyword>
<feature type="compositionally biased region" description="Basic and acidic residues" evidence="1">
    <location>
        <begin position="86"/>
        <end position="98"/>
    </location>
</feature>
<evidence type="ECO:0000313" key="3">
    <source>
        <dbReference type="Proteomes" id="UP001259832"/>
    </source>
</evidence>
<gene>
    <name evidence="2" type="ORF">P3T76_003055</name>
</gene>
<name>A0AAD9GWE0_9STRA</name>
<dbReference type="AlphaFoldDB" id="A0AAD9GWE0"/>
<proteinExistence type="predicted"/>
<evidence type="ECO:0000256" key="1">
    <source>
        <dbReference type="SAM" id="MobiDB-lite"/>
    </source>
</evidence>
<sequence length="105" mass="11814">MSWRVIHGRSKSFPNSQRNSFLEQQNSYHTRLLFCVAHSEIRIKSLKSPPPTHTSIPTMGRKDKSKQQTQDEKPGAEKNAANAKGGKKEQVGKEEKQKGGKKGKK</sequence>
<accession>A0AAD9GWE0</accession>